<reference evidence="2" key="1">
    <citation type="submission" date="2022-07" db="EMBL/GenBank/DDBJ databases">
        <title>Genome Sequence of Xylaria arbuscula.</title>
        <authorList>
            <person name="Buettner E."/>
        </authorList>
    </citation>
    <scope>NUCLEOTIDE SEQUENCE</scope>
    <source>
        <strain evidence="2">VT107</strain>
    </source>
</reference>
<name>A0A9W8TJP6_9PEZI</name>
<gene>
    <name evidence="2" type="ORF">NPX13_g8583</name>
</gene>
<dbReference type="Proteomes" id="UP001148614">
    <property type="component" value="Unassembled WGS sequence"/>
</dbReference>
<proteinExistence type="predicted"/>
<dbReference type="EMBL" id="JANPWZ010001909">
    <property type="protein sequence ID" value="KAJ3562394.1"/>
    <property type="molecule type" value="Genomic_DNA"/>
</dbReference>
<dbReference type="VEuPathDB" id="FungiDB:F4678DRAFT_442462"/>
<evidence type="ECO:0000313" key="2">
    <source>
        <dbReference type="EMBL" id="KAJ3562394.1"/>
    </source>
</evidence>
<feature type="compositionally biased region" description="Polar residues" evidence="1">
    <location>
        <begin position="7"/>
        <end position="20"/>
    </location>
</feature>
<comment type="caution">
    <text evidence="2">The sequence shown here is derived from an EMBL/GenBank/DDBJ whole genome shotgun (WGS) entry which is preliminary data.</text>
</comment>
<evidence type="ECO:0000256" key="1">
    <source>
        <dbReference type="SAM" id="MobiDB-lite"/>
    </source>
</evidence>
<dbReference type="AlphaFoldDB" id="A0A9W8TJP6"/>
<sequence>MDAFKNLGNQGQDKTNQTANAAAGQKDDYGDKAAQFLNKKYNNNSLDKSQLEKITDGAREGFEKLTGKDVPDKFSN</sequence>
<evidence type="ECO:0000313" key="3">
    <source>
        <dbReference type="Proteomes" id="UP001148614"/>
    </source>
</evidence>
<keyword evidence="3" id="KW-1185">Reference proteome</keyword>
<protein>
    <submittedName>
        <fullName evidence="2">Uncharacterized protein</fullName>
    </submittedName>
</protein>
<accession>A0A9W8TJP6</accession>
<feature type="region of interest" description="Disordered" evidence="1">
    <location>
        <begin position="1"/>
        <end position="28"/>
    </location>
</feature>
<organism evidence="2 3">
    <name type="scientific">Xylaria arbuscula</name>
    <dbReference type="NCBI Taxonomy" id="114810"/>
    <lineage>
        <taxon>Eukaryota</taxon>
        <taxon>Fungi</taxon>
        <taxon>Dikarya</taxon>
        <taxon>Ascomycota</taxon>
        <taxon>Pezizomycotina</taxon>
        <taxon>Sordariomycetes</taxon>
        <taxon>Xylariomycetidae</taxon>
        <taxon>Xylariales</taxon>
        <taxon>Xylariaceae</taxon>
        <taxon>Xylaria</taxon>
    </lineage>
</organism>